<feature type="domain" description="Acyl-CoA dehydrogenase/oxidase C-terminal" evidence="6">
    <location>
        <begin position="162"/>
        <end position="287"/>
    </location>
</feature>
<evidence type="ECO:0000313" key="7">
    <source>
        <dbReference type="EMBL" id="MXP32086.1"/>
    </source>
</evidence>
<dbReference type="InterPro" id="IPR009100">
    <property type="entry name" value="AcylCoA_DH/oxidase_NM_dom_sf"/>
</dbReference>
<gene>
    <name evidence="7" type="ORF">GRI94_09665</name>
</gene>
<dbReference type="InterPro" id="IPR036250">
    <property type="entry name" value="AcylCo_DH-like_C"/>
</dbReference>
<dbReference type="PANTHER" id="PTHR43884">
    <property type="entry name" value="ACYL-COA DEHYDROGENASE"/>
    <property type="match status" value="1"/>
</dbReference>
<keyword evidence="3" id="KW-0285">Flavoprotein</keyword>
<sequence length="315" mass="33478">MSENREQLAEMADGLFAGLRGGEFDTFQTQIGEAGFGLLLVPESSEGFGGDWGDLATVMRLAGKHALAWPLGEHILAARLLHDAGRHADALTLLAGESSIPWGREAGDVLVERDGQILLVSGEVSAGESPAGEPRDMVAYDWDRAVPLGIEADLFGLIAFLRVCQTAGALDAALELAIEHTGQREQFGRPLSKFQSVQQSIALLAVEAAAANCAAQGAAAALDRFGHGGDARFEIGAAKLRSNIAIKVGAALAHQVHGAIGFTQDYPLHELTRRMMGWRSEGGNDAYWSARLGAQTLEWGGQGLWDQITRRTDPG</sequence>
<evidence type="ECO:0000256" key="1">
    <source>
        <dbReference type="ARBA" id="ARBA00001974"/>
    </source>
</evidence>
<comment type="similarity">
    <text evidence="2">Belongs to the acyl-CoA dehydrogenase family.</text>
</comment>
<evidence type="ECO:0000256" key="5">
    <source>
        <dbReference type="ARBA" id="ARBA00023002"/>
    </source>
</evidence>
<reference evidence="7 8" key="1">
    <citation type="submission" date="2019-12" db="EMBL/GenBank/DDBJ databases">
        <title>Genomic-based taxomic classification of the family Erythrobacteraceae.</title>
        <authorList>
            <person name="Xu L."/>
        </authorList>
    </citation>
    <scope>NUCLEOTIDE SEQUENCE [LARGE SCALE GENOMIC DNA]</scope>
    <source>
        <strain evidence="7 8">JCM 16677</strain>
    </source>
</reference>
<protein>
    <recommendedName>
        <fullName evidence="6">Acyl-CoA dehydrogenase/oxidase C-terminal domain-containing protein</fullName>
    </recommendedName>
</protein>
<evidence type="ECO:0000256" key="4">
    <source>
        <dbReference type="ARBA" id="ARBA00022827"/>
    </source>
</evidence>
<evidence type="ECO:0000256" key="2">
    <source>
        <dbReference type="ARBA" id="ARBA00009347"/>
    </source>
</evidence>
<comment type="caution">
    <text evidence="7">The sequence shown here is derived from an EMBL/GenBank/DDBJ whole genome shotgun (WGS) entry which is preliminary data.</text>
</comment>
<dbReference type="PANTHER" id="PTHR43884:SF20">
    <property type="entry name" value="ACYL-COA DEHYDROGENASE FADE28"/>
    <property type="match status" value="1"/>
</dbReference>
<evidence type="ECO:0000256" key="3">
    <source>
        <dbReference type="ARBA" id="ARBA00022630"/>
    </source>
</evidence>
<dbReference type="AlphaFoldDB" id="A0A845AUA1"/>
<dbReference type="Gene3D" id="1.10.540.10">
    <property type="entry name" value="Acyl-CoA dehydrogenase/oxidase, N-terminal domain"/>
    <property type="match status" value="1"/>
</dbReference>
<keyword evidence="4" id="KW-0274">FAD</keyword>
<dbReference type="InterPro" id="IPR009075">
    <property type="entry name" value="AcylCo_DH/oxidase_C"/>
</dbReference>
<dbReference type="Gene3D" id="1.20.140.10">
    <property type="entry name" value="Butyryl-CoA Dehydrogenase, subunit A, domain 3"/>
    <property type="match status" value="1"/>
</dbReference>
<dbReference type="SUPFAM" id="SSF56645">
    <property type="entry name" value="Acyl-CoA dehydrogenase NM domain-like"/>
    <property type="match status" value="1"/>
</dbReference>
<keyword evidence="5" id="KW-0560">Oxidoreductase</keyword>
<dbReference type="Pfam" id="PF00441">
    <property type="entry name" value="Acyl-CoA_dh_1"/>
    <property type="match status" value="1"/>
</dbReference>
<evidence type="ECO:0000313" key="8">
    <source>
        <dbReference type="Proteomes" id="UP000446786"/>
    </source>
</evidence>
<dbReference type="EMBL" id="WTYE01000001">
    <property type="protein sequence ID" value="MXP32086.1"/>
    <property type="molecule type" value="Genomic_DNA"/>
</dbReference>
<dbReference type="GO" id="GO:0003995">
    <property type="term" value="F:acyl-CoA dehydrogenase activity"/>
    <property type="evidence" value="ECO:0007669"/>
    <property type="project" value="TreeGrafter"/>
</dbReference>
<organism evidence="7 8">
    <name type="scientific">Parerythrobacter jejuensis</name>
    <dbReference type="NCBI Taxonomy" id="795812"/>
    <lineage>
        <taxon>Bacteria</taxon>
        <taxon>Pseudomonadati</taxon>
        <taxon>Pseudomonadota</taxon>
        <taxon>Alphaproteobacteria</taxon>
        <taxon>Sphingomonadales</taxon>
        <taxon>Erythrobacteraceae</taxon>
        <taxon>Parerythrobacter</taxon>
    </lineage>
</organism>
<dbReference type="InterPro" id="IPR037069">
    <property type="entry name" value="AcylCoA_DH/ox_N_sf"/>
</dbReference>
<dbReference type="OrthoDB" id="2450120at2"/>
<evidence type="ECO:0000259" key="6">
    <source>
        <dbReference type="Pfam" id="PF00441"/>
    </source>
</evidence>
<dbReference type="GO" id="GO:0050660">
    <property type="term" value="F:flavin adenine dinucleotide binding"/>
    <property type="evidence" value="ECO:0007669"/>
    <property type="project" value="InterPro"/>
</dbReference>
<proteinExistence type="inferred from homology"/>
<name>A0A845AUA1_9SPHN</name>
<dbReference type="RefSeq" id="WP_160779462.1">
    <property type="nucleotide sequence ID" value="NZ_BAAAZF010000001.1"/>
</dbReference>
<comment type="cofactor">
    <cofactor evidence="1">
        <name>FAD</name>
        <dbReference type="ChEBI" id="CHEBI:57692"/>
    </cofactor>
</comment>
<accession>A0A845AUA1</accession>
<dbReference type="SUPFAM" id="SSF47203">
    <property type="entry name" value="Acyl-CoA dehydrogenase C-terminal domain-like"/>
    <property type="match status" value="1"/>
</dbReference>
<keyword evidence="8" id="KW-1185">Reference proteome</keyword>
<dbReference type="Proteomes" id="UP000446786">
    <property type="component" value="Unassembled WGS sequence"/>
</dbReference>